<dbReference type="InterPro" id="IPR037291">
    <property type="entry name" value="DUF4139"/>
</dbReference>
<keyword evidence="5" id="KW-1185">Reference proteome</keyword>
<feature type="non-terminal residue" evidence="4">
    <location>
        <position position="524"/>
    </location>
</feature>
<dbReference type="OrthoDB" id="10068793at2759"/>
<accession>A0A0C3QQP6</accession>
<name>A0A0C3QQP6_9AGAM</name>
<dbReference type="PANTHER" id="PTHR31005:SF8">
    <property type="entry name" value="DUF4139 DOMAIN-CONTAINING PROTEIN"/>
    <property type="match status" value="1"/>
</dbReference>
<dbReference type="InterPro" id="IPR011935">
    <property type="entry name" value="CHP02231"/>
</dbReference>
<reference evidence="4 5" key="1">
    <citation type="submission" date="2014-04" db="EMBL/GenBank/DDBJ databases">
        <authorList>
            <consortium name="DOE Joint Genome Institute"/>
            <person name="Kuo A."/>
            <person name="Girlanda M."/>
            <person name="Perotto S."/>
            <person name="Kohler A."/>
            <person name="Nagy L.G."/>
            <person name="Floudas D."/>
            <person name="Copeland A."/>
            <person name="Barry K.W."/>
            <person name="Cichocki N."/>
            <person name="Veneault-Fourrey C."/>
            <person name="LaButti K."/>
            <person name="Lindquist E.A."/>
            <person name="Lipzen A."/>
            <person name="Lundell T."/>
            <person name="Morin E."/>
            <person name="Murat C."/>
            <person name="Sun H."/>
            <person name="Tunlid A."/>
            <person name="Henrissat B."/>
            <person name="Grigoriev I.V."/>
            <person name="Hibbett D.S."/>
            <person name="Martin F."/>
            <person name="Nordberg H.P."/>
            <person name="Cantor M.N."/>
            <person name="Hua S.X."/>
        </authorList>
    </citation>
    <scope>NUCLEOTIDE SEQUENCE [LARGE SCALE GENOMIC DNA]</scope>
    <source>
        <strain evidence="4 5">MUT 4182</strain>
    </source>
</reference>
<dbReference type="STRING" id="1051891.A0A0C3QQP6"/>
<evidence type="ECO:0000256" key="1">
    <source>
        <dbReference type="SAM" id="Coils"/>
    </source>
</evidence>
<dbReference type="NCBIfam" id="TIGR02231">
    <property type="entry name" value="mucoidy inhibitor MuiA family protein"/>
    <property type="match status" value="1"/>
</dbReference>
<evidence type="ECO:0000313" key="4">
    <source>
        <dbReference type="EMBL" id="KIO30856.1"/>
    </source>
</evidence>
<dbReference type="HOGENOM" id="CLU_010457_2_0_1"/>
<feature type="coiled-coil region" evidence="1">
    <location>
        <begin position="169"/>
        <end position="196"/>
    </location>
</feature>
<feature type="domain" description="DUF4139" evidence="2">
    <location>
        <begin position="224"/>
        <end position="522"/>
    </location>
</feature>
<evidence type="ECO:0008006" key="6">
    <source>
        <dbReference type="Google" id="ProtNLM"/>
    </source>
</evidence>
<feature type="domain" description="DUF4140" evidence="3">
    <location>
        <begin position="47"/>
        <end position="141"/>
    </location>
</feature>
<evidence type="ECO:0000259" key="2">
    <source>
        <dbReference type="Pfam" id="PF13598"/>
    </source>
</evidence>
<proteinExistence type="predicted"/>
<dbReference type="AlphaFoldDB" id="A0A0C3QQP6"/>
<dbReference type="Pfam" id="PF13600">
    <property type="entry name" value="DUF4140"/>
    <property type="match status" value="1"/>
</dbReference>
<keyword evidence="1" id="KW-0175">Coiled coil</keyword>
<dbReference type="PANTHER" id="PTHR31005">
    <property type="entry name" value="DUF4139 DOMAIN-CONTAINING PROTEIN"/>
    <property type="match status" value="1"/>
</dbReference>
<dbReference type="EMBL" id="KN822968">
    <property type="protein sequence ID" value="KIO30856.1"/>
    <property type="molecule type" value="Genomic_DNA"/>
</dbReference>
<dbReference type="Proteomes" id="UP000054248">
    <property type="component" value="Unassembled WGS sequence"/>
</dbReference>
<gene>
    <name evidence="4" type="ORF">M407DRAFT_20178</name>
</gene>
<sequence length="524" mass="57010">MTKRANTRHQRSITSGELLNATDLHHNAMSNTFSIDTTQLPVASVCVYQADRAEVHRVLPVELEAGQNEIKIERLPSRVDPDSIRVEGTGSAVIFDVIHSPPPPVVLSYDKSSNPALHDLAKKKGDLNAEKDILEQQAKILGDYSSTLKAGVADAAKLAQFLGLYKERKHQIFDELQKVKAQISEVNAEQDRVEKEFWADAAGQKRQTKVTVVVLAQQKGKAELSLRYMVNGASWTPMYDLRAKISHAQGDSSKITLKYKASISQMTGEDWTDVALTLSTAAPQLGATIPTLTPYKIGRPRPPPPPAVEYMAIARSASAFVQTVVAEEEESDDDMGFGLFDGAEESAPPPPITHATAAAIEGATSSTFVIAGKSTIPSHQQDDEQTHKVSVAVIELDAKLEWVAVPKAQTSAFLKCKVKNTSQYILLPGQTSVFMDDNFVCKSSLPSVSPNESFSTSLGVDPAIRITYHPQQKKSKSATGGLLSNKIDVTSYVQRITVKNTRATAATPLFIKDQIPVSEDSDFK</sequence>
<evidence type="ECO:0000313" key="5">
    <source>
        <dbReference type="Proteomes" id="UP000054248"/>
    </source>
</evidence>
<reference evidence="5" key="2">
    <citation type="submission" date="2015-01" db="EMBL/GenBank/DDBJ databases">
        <title>Evolutionary Origins and Diversification of the Mycorrhizal Mutualists.</title>
        <authorList>
            <consortium name="DOE Joint Genome Institute"/>
            <consortium name="Mycorrhizal Genomics Consortium"/>
            <person name="Kohler A."/>
            <person name="Kuo A."/>
            <person name="Nagy L.G."/>
            <person name="Floudas D."/>
            <person name="Copeland A."/>
            <person name="Barry K.W."/>
            <person name="Cichocki N."/>
            <person name="Veneault-Fourrey C."/>
            <person name="LaButti K."/>
            <person name="Lindquist E.A."/>
            <person name="Lipzen A."/>
            <person name="Lundell T."/>
            <person name="Morin E."/>
            <person name="Murat C."/>
            <person name="Riley R."/>
            <person name="Ohm R."/>
            <person name="Sun H."/>
            <person name="Tunlid A."/>
            <person name="Henrissat B."/>
            <person name="Grigoriev I.V."/>
            <person name="Hibbett D.S."/>
            <person name="Martin F."/>
        </authorList>
    </citation>
    <scope>NUCLEOTIDE SEQUENCE [LARGE SCALE GENOMIC DNA]</scope>
    <source>
        <strain evidence="5">MUT 4182</strain>
    </source>
</reference>
<dbReference type="Pfam" id="PF13598">
    <property type="entry name" value="DUF4139"/>
    <property type="match status" value="1"/>
</dbReference>
<organism evidence="4 5">
    <name type="scientific">Tulasnella calospora MUT 4182</name>
    <dbReference type="NCBI Taxonomy" id="1051891"/>
    <lineage>
        <taxon>Eukaryota</taxon>
        <taxon>Fungi</taxon>
        <taxon>Dikarya</taxon>
        <taxon>Basidiomycota</taxon>
        <taxon>Agaricomycotina</taxon>
        <taxon>Agaricomycetes</taxon>
        <taxon>Cantharellales</taxon>
        <taxon>Tulasnellaceae</taxon>
        <taxon>Tulasnella</taxon>
    </lineage>
</organism>
<evidence type="ECO:0000259" key="3">
    <source>
        <dbReference type="Pfam" id="PF13600"/>
    </source>
</evidence>
<dbReference type="InterPro" id="IPR025554">
    <property type="entry name" value="DUF4140"/>
</dbReference>
<protein>
    <recommendedName>
        <fullName evidence="6">Mucoidy inhibitor A</fullName>
    </recommendedName>
</protein>